<name>A0AAW8JA77_9GAMM</name>
<organism evidence="5 6">
    <name type="scientific">Acinetobacter rudis</name>
    <dbReference type="NCBI Taxonomy" id="632955"/>
    <lineage>
        <taxon>Bacteria</taxon>
        <taxon>Pseudomonadati</taxon>
        <taxon>Pseudomonadota</taxon>
        <taxon>Gammaproteobacteria</taxon>
        <taxon>Moraxellales</taxon>
        <taxon>Moraxellaceae</taxon>
        <taxon>Acinetobacter</taxon>
    </lineage>
</organism>
<gene>
    <name evidence="5" type="ORF">RFH47_12200</name>
</gene>
<dbReference type="PANTHER" id="PTHR43792">
    <property type="entry name" value="GNAT FAMILY, PUTATIVE (AFU_ORTHOLOGUE AFUA_3G00765)-RELATED-RELATED"/>
    <property type="match status" value="1"/>
</dbReference>
<evidence type="ECO:0000313" key="6">
    <source>
        <dbReference type="Proteomes" id="UP001243844"/>
    </source>
</evidence>
<comment type="similarity">
    <text evidence="3">Belongs to the acetyltransferase family. RimJ subfamily.</text>
</comment>
<dbReference type="SUPFAM" id="SSF55729">
    <property type="entry name" value="Acyl-CoA N-acyltransferases (Nat)"/>
    <property type="match status" value="1"/>
</dbReference>
<dbReference type="PROSITE" id="PS51186">
    <property type="entry name" value="GNAT"/>
    <property type="match status" value="1"/>
</dbReference>
<dbReference type="InterPro" id="IPR016181">
    <property type="entry name" value="Acyl_CoA_acyltransferase"/>
</dbReference>
<keyword evidence="1" id="KW-0808">Transferase</keyword>
<dbReference type="GO" id="GO:0005737">
    <property type="term" value="C:cytoplasm"/>
    <property type="evidence" value="ECO:0007669"/>
    <property type="project" value="TreeGrafter"/>
</dbReference>
<evidence type="ECO:0000256" key="3">
    <source>
        <dbReference type="ARBA" id="ARBA00038502"/>
    </source>
</evidence>
<proteinExistence type="inferred from homology"/>
<dbReference type="InterPro" id="IPR000182">
    <property type="entry name" value="GNAT_dom"/>
</dbReference>
<dbReference type="Pfam" id="PF13302">
    <property type="entry name" value="Acetyltransf_3"/>
    <property type="match status" value="1"/>
</dbReference>
<evidence type="ECO:0000256" key="2">
    <source>
        <dbReference type="ARBA" id="ARBA00023315"/>
    </source>
</evidence>
<evidence type="ECO:0000256" key="1">
    <source>
        <dbReference type="ARBA" id="ARBA00022679"/>
    </source>
</evidence>
<dbReference type="InterPro" id="IPR051531">
    <property type="entry name" value="N-acetyltransferase"/>
</dbReference>
<evidence type="ECO:0000313" key="5">
    <source>
        <dbReference type="EMBL" id="MDQ8936478.1"/>
    </source>
</evidence>
<dbReference type="GO" id="GO:0008999">
    <property type="term" value="F:protein-N-terminal-alanine acetyltransferase activity"/>
    <property type="evidence" value="ECO:0007669"/>
    <property type="project" value="TreeGrafter"/>
</dbReference>
<dbReference type="EMBL" id="JAVIDL010000025">
    <property type="protein sequence ID" value="MDQ8936478.1"/>
    <property type="molecule type" value="Genomic_DNA"/>
</dbReference>
<sequence length="186" mass="21241">MSQILTTERMVLRAWQLTDAEDLYLYAKDPRVGPIAGWPVHQSVEESAEIIKNVFQQEYVFAVELKETGQVVGCIGLLVGQASNFDLPAHEGELAYWIGVPHWGKGLIPEAIREVMRYAFQDLSLTQLWCGYFDGNMQSKIAQEKCGFRYDHSTGLQYFELINEHRIEHLSCIDQATWQALYSSHA</sequence>
<dbReference type="Proteomes" id="UP001243844">
    <property type="component" value="Unassembled WGS sequence"/>
</dbReference>
<comment type="caution">
    <text evidence="5">The sequence shown here is derived from an EMBL/GenBank/DDBJ whole genome shotgun (WGS) entry which is preliminary data.</text>
</comment>
<protein>
    <submittedName>
        <fullName evidence="5">GNAT family N-acetyltransferase</fullName>
    </submittedName>
</protein>
<feature type="domain" description="N-acetyltransferase" evidence="4">
    <location>
        <begin position="10"/>
        <end position="168"/>
    </location>
</feature>
<reference evidence="5" key="1">
    <citation type="submission" date="2023-08" db="EMBL/GenBank/DDBJ databases">
        <title>Emergence of clinically-relevant ST2 carbapenem-resistant Acinetobacter baumannii strains in hospital sewages in Zhejiang, East of China.</title>
        <authorList>
            <person name="Kaichao C."/>
            <person name="Zhang R."/>
        </authorList>
    </citation>
    <scope>NUCLEOTIDE SEQUENCE</scope>
    <source>
        <strain evidence="5">M-RB-37</strain>
    </source>
</reference>
<dbReference type="Gene3D" id="3.40.630.30">
    <property type="match status" value="1"/>
</dbReference>
<dbReference type="RefSeq" id="WP_308974650.1">
    <property type="nucleotide sequence ID" value="NZ_JAVIDL010000025.1"/>
</dbReference>
<evidence type="ECO:0000259" key="4">
    <source>
        <dbReference type="PROSITE" id="PS51186"/>
    </source>
</evidence>
<dbReference type="AlphaFoldDB" id="A0AAW8JA77"/>
<keyword evidence="2" id="KW-0012">Acyltransferase</keyword>
<accession>A0AAW8JA77</accession>
<dbReference type="PANTHER" id="PTHR43792:SF8">
    <property type="entry name" value="[RIBOSOMAL PROTEIN US5]-ALANINE N-ACETYLTRANSFERASE"/>
    <property type="match status" value="1"/>
</dbReference>